<proteinExistence type="predicted"/>
<dbReference type="EMBL" id="VUJU01002888">
    <property type="protein sequence ID" value="KAF0759789.1"/>
    <property type="molecule type" value="Genomic_DNA"/>
</dbReference>
<gene>
    <name evidence="2" type="ORF">FWK35_00020679</name>
</gene>
<sequence length="73" mass="9039">MGDSSFDIRNPWVIRVYYPILRRFMVVSYFRFRLGVCHLKIVLLIWFNLVVWIFQIFCNFFLTLFFEEFLKSS</sequence>
<evidence type="ECO:0000256" key="1">
    <source>
        <dbReference type="SAM" id="Phobius"/>
    </source>
</evidence>
<name>A0A6G0YQK3_APHCR</name>
<evidence type="ECO:0000313" key="2">
    <source>
        <dbReference type="EMBL" id="KAF0759789.1"/>
    </source>
</evidence>
<comment type="caution">
    <text evidence="2">The sequence shown here is derived from an EMBL/GenBank/DDBJ whole genome shotgun (WGS) entry which is preliminary data.</text>
</comment>
<keyword evidence="1" id="KW-1133">Transmembrane helix</keyword>
<evidence type="ECO:0000313" key="3">
    <source>
        <dbReference type="Proteomes" id="UP000478052"/>
    </source>
</evidence>
<feature type="transmembrane region" description="Helical" evidence="1">
    <location>
        <begin position="42"/>
        <end position="66"/>
    </location>
</feature>
<organism evidence="2 3">
    <name type="scientific">Aphis craccivora</name>
    <name type="common">Cowpea aphid</name>
    <dbReference type="NCBI Taxonomy" id="307492"/>
    <lineage>
        <taxon>Eukaryota</taxon>
        <taxon>Metazoa</taxon>
        <taxon>Ecdysozoa</taxon>
        <taxon>Arthropoda</taxon>
        <taxon>Hexapoda</taxon>
        <taxon>Insecta</taxon>
        <taxon>Pterygota</taxon>
        <taxon>Neoptera</taxon>
        <taxon>Paraneoptera</taxon>
        <taxon>Hemiptera</taxon>
        <taxon>Sternorrhyncha</taxon>
        <taxon>Aphidomorpha</taxon>
        <taxon>Aphidoidea</taxon>
        <taxon>Aphididae</taxon>
        <taxon>Aphidini</taxon>
        <taxon>Aphis</taxon>
        <taxon>Aphis</taxon>
    </lineage>
</organism>
<dbReference type="Proteomes" id="UP000478052">
    <property type="component" value="Unassembled WGS sequence"/>
</dbReference>
<dbReference type="AlphaFoldDB" id="A0A6G0YQK3"/>
<accession>A0A6G0YQK3</accession>
<keyword evidence="1" id="KW-0812">Transmembrane</keyword>
<keyword evidence="1" id="KW-0472">Membrane</keyword>
<protein>
    <submittedName>
        <fullName evidence="2">Uncharacterized protein</fullName>
    </submittedName>
</protein>
<keyword evidence="3" id="KW-1185">Reference proteome</keyword>
<reference evidence="2 3" key="1">
    <citation type="submission" date="2019-08" db="EMBL/GenBank/DDBJ databases">
        <title>Whole genome of Aphis craccivora.</title>
        <authorList>
            <person name="Voronova N.V."/>
            <person name="Shulinski R.S."/>
            <person name="Bandarenka Y.V."/>
            <person name="Zhorov D.G."/>
            <person name="Warner D."/>
        </authorList>
    </citation>
    <scope>NUCLEOTIDE SEQUENCE [LARGE SCALE GENOMIC DNA]</scope>
    <source>
        <strain evidence="2">180601</strain>
        <tissue evidence="2">Whole Body</tissue>
    </source>
</reference>